<dbReference type="EMBL" id="JAPFFF010000004">
    <property type="protein sequence ID" value="KAK8891619.1"/>
    <property type="molecule type" value="Genomic_DNA"/>
</dbReference>
<evidence type="ECO:0008006" key="4">
    <source>
        <dbReference type="Google" id="ProtNLM"/>
    </source>
</evidence>
<sequence>MNSIPISVNLMSDSDSECLVLKPNYKVRKGQSSSADNDSEESQSKSSGQAPAYLKATKDDDDSSDDNNNNNHNDDDTPPKEKQTKPQAIPSHSSDVQNTPNKIRPKPEDSDFVVSPQELIISDIIVIDKYHREKTDVNIFVREYPPVPNDEDEFISIPEVSESTLEKMRSTINASSTNDLYKGIFQAAKQKIGDDFKSQFVLVFADSKFYYSSIQNYEYKLVDLNKTEDWYSTSIGQPSITLFFPFHLIDLTGIGFRSYQNRSFGQNYLQKFSIYGIDDDENITCISSINTRLLTDVEAKAIFPLSTKKSFRVIHIESNSGKFGLSYFDLFGKATFNQCHSQVSLYRITSPKTYENIKVPKTTTDNRGPRSSLKKKISLKIHEKRLGLAGCSDDESVDSEGVISAINIKGQDLSTKIERITGRKAFEKVNCNDIYIFSNTKVRLTGIKLFTGNSHARGFILFGFLEKEGKKAEWRPILQTKCRSSRYSDYILAIPVDDPKEYSSFMLQSYDKEELCADVKFYGYARKYIVPRTIIKTYNVLYKNPPIGDFTDDTKPDILQSMQVYYGPNLIGFVTNKIYQSRSYENQYSSTSYRLEHKTKPIIYIIFHQHKVHFTKIKFSTPTCSGIQNFFIFAGNDHQCIFHTFDFISSNRDYSINIDERAGYYDYIAICNYGNTFKLNNLQLFGFLKKGDSYYYNKNPYFEEEEGNEIMAKARILMDKHIADINQKFIKEFKSAILPTNRRIVFSALDPKKDDIIETGQKQFENFVSFYNYDANGCSLLKQDKNNFWETTENNDENSFKVFFNHHSVRLTKFYIDTPKKATLSLPTFDFVIYGYNSRVKRWDMILEHHGDRLKQPARYGFDVKEEKQNIYYRIFKFISMTGKTSFAYIEMYGDVIEETDEPPDSVGRKSETLINYTNKPSFICLYEKGKWTKGILQTAMNIYGYDLKNFVRVDALGGKYQNFYDVWNARQSGFDTKCSVTIFFPYHEVFVTGYHIKPSEVKGGLERWAVAGNHWIDKSGIVFDVHRRKEYHSSLYYSYYDTKEASNYSCRAITLKVFDQISIDCFDIFGRVNPVTPSRYLDEDDMKYGVPVCLSDDD</sequence>
<feature type="compositionally biased region" description="Polar residues" evidence="1">
    <location>
        <begin position="90"/>
        <end position="101"/>
    </location>
</feature>
<name>A0ABR2KKJ3_9EUKA</name>
<gene>
    <name evidence="2" type="ORF">M9Y10_028835</name>
</gene>
<organism evidence="2 3">
    <name type="scientific">Tritrichomonas musculus</name>
    <dbReference type="NCBI Taxonomy" id="1915356"/>
    <lineage>
        <taxon>Eukaryota</taxon>
        <taxon>Metamonada</taxon>
        <taxon>Parabasalia</taxon>
        <taxon>Tritrichomonadida</taxon>
        <taxon>Tritrichomonadidae</taxon>
        <taxon>Tritrichomonas</taxon>
    </lineage>
</organism>
<keyword evidence="3" id="KW-1185">Reference proteome</keyword>
<feature type="region of interest" description="Disordered" evidence="1">
    <location>
        <begin position="1"/>
        <end position="110"/>
    </location>
</feature>
<reference evidence="2 3" key="1">
    <citation type="submission" date="2024-04" db="EMBL/GenBank/DDBJ databases">
        <title>Tritrichomonas musculus Genome.</title>
        <authorList>
            <person name="Alves-Ferreira E."/>
            <person name="Grigg M."/>
            <person name="Lorenzi H."/>
            <person name="Galac M."/>
        </authorList>
    </citation>
    <scope>NUCLEOTIDE SEQUENCE [LARGE SCALE GENOMIC DNA]</scope>
    <source>
        <strain evidence="2 3">EAF2021</strain>
    </source>
</reference>
<proteinExistence type="predicted"/>
<evidence type="ECO:0000313" key="3">
    <source>
        <dbReference type="Proteomes" id="UP001470230"/>
    </source>
</evidence>
<feature type="compositionally biased region" description="Polar residues" evidence="1">
    <location>
        <begin position="1"/>
        <end position="13"/>
    </location>
</feature>
<dbReference type="Proteomes" id="UP001470230">
    <property type="component" value="Unassembled WGS sequence"/>
</dbReference>
<evidence type="ECO:0000313" key="2">
    <source>
        <dbReference type="EMBL" id="KAK8891619.1"/>
    </source>
</evidence>
<protein>
    <recommendedName>
        <fullName evidence="4">KATNIP domain-containing protein</fullName>
    </recommendedName>
</protein>
<accession>A0ABR2KKJ3</accession>
<feature type="compositionally biased region" description="Basic and acidic residues" evidence="1">
    <location>
        <begin position="72"/>
        <end position="84"/>
    </location>
</feature>
<comment type="caution">
    <text evidence="2">The sequence shown here is derived from an EMBL/GenBank/DDBJ whole genome shotgun (WGS) entry which is preliminary data.</text>
</comment>
<evidence type="ECO:0000256" key="1">
    <source>
        <dbReference type="SAM" id="MobiDB-lite"/>
    </source>
</evidence>